<dbReference type="GO" id="GO:0030686">
    <property type="term" value="C:90S preribosome"/>
    <property type="evidence" value="ECO:0007669"/>
    <property type="project" value="TreeGrafter"/>
</dbReference>
<protein>
    <recommendedName>
        <fullName evidence="7">HEAT repeat-containing protein 1</fullName>
    </recommendedName>
</protein>
<evidence type="ECO:0000256" key="2">
    <source>
        <dbReference type="ARBA" id="ARBA00010559"/>
    </source>
</evidence>
<keyword evidence="10" id="KW-1185">Reference proteome</keyword>
<evidence type="ECO:0000256" key="3">
    <source>
        <dbReference type="ARBA" id="ARBA00022517"/>
    </source>
</evidence>
<dbReference type="GO" id="GO:0032040">
    <property type="term" value="C:small-subunit processome"/>
    <property type="evidence" value="ECO:0007669"/>
    <property type="project" value="TreeGrafter"/>
</dbReference>
<keyword evidence="4 7" id="KW-0698">rRNA processing</keyword>
<proteinExistence type="inferred from homology"/>
<dbReference type="PANTHER" id="PTHR13457:SF1">
    <property type="entry name" value="HEAT REPEAT-CONTAINING PROTEIN 1"/>
    <property type="match status" value="1"/>
</dbReference>
<comment type="function">
    <text evidence="7">Involved in nucleolar processing of pre-18S ribosomal RNA.</text>
</comment>
<evidence type="ECO:0000256" key="5">
    <source>
        <dbReference type="ARBA" id="ARBA00023242"/>
    </source>
</evidence>
<comment type="subcellular location">
    <subcellularLocation>
        <location evidence="1 7">Nucleus</location>
        <location evidence="1 7">Nucleolus</location>
    </subcellularLocation>
</comment>
<dbReference type="PANTHER" id="PTHR13457">
    <property type="entry name" value="BAP28"/>
    <property type="match status" value="1"/>
</dbReference>
<dbReference type="InterPro" id="IPR016024">
    <property type="entry name" value="ARM-type_fold"/>
</dbReference>
<keyword evidence="3 7" id="KW-0690">Ribosome biogenesis</keyword>
<accession>A0AA36CYF6</accession>
<dbReference type="EMBL" id="CATQJA010002644">
    <property type="protein sequence ID" value="CAJ0576622.1"/>
    <property type="molecule type" value="Genomic_DNA"/>
</dbReference>
<dbReference type="SMART" id="SM01036">
    <property type="entry name" value="BP28CT"/>
    <property type="match status" value="1"/>
</dbReference>
<dbReference type="Gene3D" id="1.25.10.10">
    <property type="entry name" value="Leucine-rich Repeat Variant"/>
    <property type="match status" value="1"/>
</dbReference>
<sequence length="393" mass="44908">MASYSWAVICTYPGEPWLEELGSWPKISFQGKTPRQIAAIKNSTQYRLNTIRLSLLRIEPRIIIEPLIVAVGLLQGREKPLCALFSLIGDYFVPANSNWILPAKQQFVEQVFLPAFEYRASIRSPEAFETTTRVERCLFAVFVKFAELMTEKQLKPVWTELISWAEDALKPEADISLRIRMITLLHLANHFYESFNTLAIPYFGRLIELSARVLRTCNTATTDSAQLFLHGGKESIEGLECDLALIQSIDLIRSCAKHREFFTEERADLVIQPLVAELENSKCAGHEARCVPHLADAIYQVSDAHPNKFANMLNEIFQKTRSRKPKIRYRTLLMVERLFDKIGDSIAPHLPMVMPFISELLEDENKNVADQCDKIVRLLQMKFGAELNQAFTT</sequence>
<evidence type="ECO:0000256" key="4">
    <source>
        <dbReference type="ARBA" id="ARBA00022552"/>
    </source>
</evidence>
<dbReference type="InterPro" id="IPR011989">
    <property type="entry name" value="ARM-like"/>
</dbReference>
<feature type="domain" description="BP28 C-terminal" evidence="8">
    <location>
        <begin position="101"/>
        <end position="243"/>
    </location>
</feature>
<dbReference type="SUPFAM" id="SSF48371">
    <property type="entry name" value="ARM repeat"/>
    <property type="match status" value="1"/>
</dbReference>
<comment type="similarity">
    <text evidence="2 7">Belongs to the HEATR1/UTP10 family.</text>
</comment>
<dbReference type="Proteomes" id="UP001177023">
    <property type="component" value="Unassembled WGS sequence"/>
</dbReference>
<evidence type="ECO:0000313" key="10">
    <source>
        <dbReference type="Proteomes" id="UP001177023"/>
    </source>
</evidence>
<keyword evidence="5 7" id="KW-0539">Nucleus</keyword>
<evidence type="ECO:0000259" key="8">
    <source>
        <dbReference type="SMART" id="SM01036"/>
    </source>
</evidence>
<evidence type="ECO:0000256" key="1">
    <source>
        <dbReference type="ARBA" id="ARBA00004604"/>
    </source>
</evidence>
<organism evidence="9 10">
    <name type="scientific">Mesorhabditis spiculigera</name>
    <dbReference type="NCBI Taxonomy" id="96644"/>
    <lineage>
        <taxon>Eukaryota</taxon>
        <taxon>Metazoa</taxon>
        <taxon>Ecdysozoa</taxon>
        <taxon>Nematoda</taxon>
        <taxon>Chromadorea</taxon>
        <taxon>Rhabditida</taxon>
        <taxon>Rhabditina</taxon>
        <taxon>Rhabditomorpha</taxon>
        <taxon>Rhabditoidea</taxon>
        <taxon>Rhabditidae</taxon>
        <taxon>Mesorhabditinae</taxon>
        <taxon>Mesorhabditis</taxon>
    </lineage>
</organism>
<name>A0AA36CYF6_9BILA</name>
<dbReference type="GO" id="GO:0000462">
    <property type="term" value="P:maturation of SSU-rRNA from tricistronic rRNA transcript (SSU-rRNA, 5.8S rRNA, LSU-rRNA)"/>
    <property type="evidence" value="ECO:0007669"/>
    <property type="project" value="TreeGrafter"/>
</dbReference>
<reference evidence="9" key="1">
    <citation type="submission" date="2023-06" db="EMBL/GenBank/DDBJ databases">
        <authorList>
            <person name="Delattre M."/>
        </authorList>
    </citation>
    <scope>NUCLEOTIDE SEQUENCE</scope>
    <source>
        <strain evidence="9">AF72</strain>
    </source>
</reference>
<feature type="non-terminal residue" evidence="9">
    <location>
        <position position="1"/>
    </location>
</feature>
<dbReference type="GO" id="GO:0045943">
    <property type="term" value="P:positive regulation of transcription by RNA polymerase I"/>
    <property type="evidence" value="ECO:0007669"/>
    <property type="project" value="TreeGrafter"/>
</dbReference>
<dbReference type="InterPro" id="IPR040191">
    <property type="entry name" value="UTP10"/>
</dbReference>
<gene>
    <name evidence="9" type="ORF">MSPICULIGERA_LOCUS14912</name>
</gene>
<dbReference type="GO" id="GO:0034455">
    <property type="term" value="C:t-UTP complex"/>
    <property type="evidence" value="ECO:0007669"/>
    <property type="project" value="TreeGrafter"/>
</dbReference>
<dbReference type="Pfam" id="PF08146">
    <property type="entry name" value="BP28CT"/>
    <property type="match status" value="1"/>
</dbReference>
<dbReference type="AlphaFoldDB" id="A0AA36CYF6"/>
<dbReference type="GO" id="GO:0030515">
    <property type="term" value="F:snoRNA binding"/>
    <property type="evidence" value="ECO:0007669"/>
    <property type="project" value="TreeGrafter"/>
</dbReference>
<comment type="caution">
    <text evidence="9">The sequence shown here is derived from an EMBL/GenBank/DDBJ whole genome shotgun (WGS) entry which is preliminary data.</text>
</comment>
<evidence type="ECO:0000313" key="9">
    <source>
        <dbReference type="EMBL" id="CAJ0576622.1"/>
    </source>
</evidence>
<evidence type="ECO:0000256" key="6">
    <source>
        <dbReference type="ARBA" id="ARBA00023274"/>
    </source>
</evidence>
<evidence type="ECO:0000256" key="7">
    <source>
        <dbReference type="RuleBase" id="RU367065"/>
    </source>
</evidence>
<dbReference type="InterPro" id="IPR012954">
    <property type="entry name" value="BP28_C_dom"/>
</dbReference>
<keyword evidence="6 7" id="KW-0687">Ribonucleoprotein</keyword>